<gene>
    <name evidence="3" type="ORF">J2782_004149</name>
</gene>
<evidence type="ECO:0000313" key="3">
    <source>
        <dbReference type="EMBL" id="MDR6434398.1"/>
    </source>
</evidence>
<dbReference type="Pfam" id="PF13776">
    <property type="entry name" value="DUF4172"/>
    <property type="match status" value="1"/>
</dbReference>
<protein>
    <submittedName>
        <fullName evidence="3">Fic family protein</fullName>
    </submittedName>
</protein>
<comment type="caution">
    <text evidence="3">The sequence shown here is derived from an EMBL/GenBank/DDBJ whole genome shotgun (WGS) entry which is preliminary data.</text>
</comment>
<evidence type="ECO:0000313" key="4">
    <source>
        <dbReference type="Proteomes" id="UP001184614"/>
    </source>
</evidence>
<proteinExistence type="predicted"/>
<sequence>MTWNWTQPDWPNFHYDAAALHSLEQQFLLSAGEVIGAVRHINPAERDLLRIELLSDEAIKTSVIEGETLDRLSVQSSLRRQLGLTTDRRSVQPHEHGIAELRTHQNGGL</sequence>
<evidence type="ECO:0000256" key="1">
    <source>
        <dbReference type="SAM" id="MobiDB-lite"/>
    </source>
</evidence>
<dbReference type="InterPro" id="IPR025230">
    <property type="entry name" value="DUF4172"/>
</dbReference>
<accession>A0ABU1MEC0</accession>
<feature type="domain" description="DUF4172" evidence="2">
    <location>
        <begin position="3"/>
        <end position="84"/>
    </location>
</feature>
<reference evidence="3 4" key="1">
    <citation type="submission" date="2023-07" db="EMBL/GenBank/DDBJ databases">
        <title>Sorghum-associated microbial communities from plants grown in Nebraska, USA.</title>
        <authorList>
            <person name="Schachtman D."/>
        </authorList>
    </citation>
    <scope>NUCLEOTIDE SEQUENCE [LARGE SCALE GENOMIC DNA]</scope>
    <source>
        <strain evidence="3 4">DS1730</strain>
    </source>
</reference>
<feature type="compositionally biased region" description="Basic and acidic residues" evidence="1">
    <location>
        <begin position="86"/>
        <end position="103"/>
    </location>
</feature>
<keyword evidence="4" id="KW-1185">Reference proteome</keyword>
<evidence type="ECO:0000259" key="2">
    <source>
        <dbReference type="Pfam" id="PF13776"/>
    </source>
</evidence>
<name>A0ABU1MEC0_9HYPH</name>
<dbReference type="EMBL" id="JAVDQT010000010">
    <property type="protein sequence ID" value="MDR6434398.1"/>
    <property type="molecule type" value="Genomic_DNA"/>
</dbReference>
<dbReference type="Proteomes" id="UP001184614">
    <property type="component" value="Unassembled WGS sequence"/>
</dbReference>
<feature type="region of interest" description="Disordered" evidence="1">
    <location>
        <begin position="84"/>
        <end position="109"/>
    </location>
</feature>
<organism evidence="3 4">
    <name type="scientific">Brucella pseudogrignonensis</name>
    <dbReference type="NCBI Taxonomy" id="419475"/>
    <lineage>
        <taxon>Bacteria</taxon>
        <taxon>Pseudomonadati</taxon>
        <taxon>Pseudomonadota</taxon>
        <taxon>Alphaproteobacteria</taxon>
        <taxon>Hyphomicrobiales</taxon>
        <taxon>Brucellaceae</taxon>
        <taxon>Brucella/Ochrobactrum group</taxon>
        <taxon>Brucella</taxon>
    </lineage>
</organism>